<dbReference type="EMBL" id="QEAM01000159">
    <property type="protein sequence ID" value="TPX44988.1"/>
    <property type="molecule type" value="Genomic_DNA"/>
</dbReference>
<dbReference type="GO" id="GO:0042393">
    <property type="term" value="F:histone binding"/>
    <property type="evidence" value="ECO:0007669"/>
    <property type="project" value="TreeGrafter"/>
</dbReference>
<accession>A0A507D8K1</accession>
<sequence>MVTTETSSVETTITSPVQKVSLVARQIDRDIANCDTSPSAIAAGVAVVDTKPSTADSADGNSSAAQGPALMATAQDDSSATAPSTTRYSIEDVPRLLAEGKKKAALSDWDASLDVLSTAVELMNEKYGELASECADAYFIYGQTLLTAAVSRANALGGIVTAAVEPDRQQDDKILESVQKPASRFVIEGDDADWDEEDEGADEDVAEGETEESGEPALPSSELPEASSSTEAVVPEKDDMELAFEVLDMCRVIYSKTDNPETMAKLGDVHLMLGDIALDGGHYKEAIKDYVLAISLKQSLNAPQRELAEAHYKLALPLEYEAQYDEAIKHVNAVVECLSSRISLLKQQLKDAGISVDEKGKGKLSDPVDDSEPVKSEIAEMEAVLVEMNEKIHDLTRQKAQLRPGFLNASNEETLGSSDTNSGTTSTEQAVVHDLSASGLVKSRKSVTSGDENTSTISPSAATPGDSAAMKRKNQETAVEGTEAKKFKMDSTQ</sequence>
<comment type="subcellular location">
    <subcellularLocation>
        <location evidence="1">Nucleus</location>
    </subcellularLocation>
</comment>
<dbReference type="Gene3D" id="1.25.40.10">
    <property type="entry name" value="Tetratricopeptide repeat domain"/>
    <property type="match status" value="1"/>
</dbReference>
<dbReference type="EMBL" id="QEAN01000121">
    <property type="protein sequence ID" value="TPX47170.1"/>
    <property type="molecule type" value="Genomic_DNA"/>
</dbReference>
<evidence type="ECO:0000313" key="10">
    <source>
        <dbReference type="Proteomes" id="UP000320475"/>
    </source>
</evidence>
<organism evidence="8 9">
    <name type="scientific">Synchytrium endobioticum</name>
    <dbReference type="NCBI Taxonomy" id="286115"/>
    <lineage>
        <taxon>Eukaryota</taxon>
        <taxon>Fungi</taxon>
        <taxon>Fungi incertae sedis</taxon>
        <taxon>Chytridiomycota</taxon>
        <taxon>Chytridiomycota incertae sedis</taxon>
        <taxon>Chytridiomycetes</taxon>
        <taxon>Synchytriales</taxon>
        <taxon>Synchytriaceae</taxon>
        <taxon>Synchytrium</taxon>
    </lineage>
</organism>
<dbReference type="GO" id="GO:0005654">
    <property type="term" value="C:nucleoplasm"/>
    <property type="evidence" value="ECO:0007669"/>
    <property type="project" value="TreeGrafter"/>
</dbReference>
<protein>
    <submittedName>
        <fullName evidence="8">Uncharacterized protein</fullName>
    </submittedName>
</protein>
<feature type="compositionally biased region" description="Polar residues" evidence="6">
    <location>
        <begin position="446"/>
        <end position="461"/>
    </location>
</feature>
<dbReference type="GO" id="GO:0006335">
    <property type="term" value="P:DNA replication-dependent chromatin assembly"/>
    <property type="evidence" value="ECO:0007669"/>
    <property type="project" value="TreeGrafter"/>
</dbReference>
<dbReference type="GO" id="GO:0034080">
    <property type="term" value="P:CENP-A containing chromatin assembly"/>
    <property type="evidence" value="ECO:0007669"/>
    <property type="project" value="TreeGrafter"/>
</dbReference>
<comment type="caution">
    <text evidence="8">The sequence shown here is derived from an EMBL/GenBank/DDBJ whole genome shotgun (WGS) entry which is preliminary data.</text>
</comment>
<dbReference type="PANTHER" id="PTHR15081">
    <property type="entry name" value="NUCLEAR AUTOANTIGENIC SPERM PROTEIN NASP -RELATED"/>
    <property type="match status" value="1"/>
</dbReference>
<evidence type="ECO:0000256" key="3">
    <source>
        <dbReference type="ARBA" id="ARBA00022737"/>
    </source>
</evidence>
<feature type="region of interest" description="Disordered" evidence="6">
    <location>
        <begin position="186"/>
        <end position="235"/>
    </location>
</feature>
<evidence type="ECO:0000256" key="6">
    <source>
        <dbReference type="SAM" id="MobiDB-lite"/>
    </source>
</evidence>
<evidence type="ECO:0000313" key="9">
    <source>
        <dbReference type="Proteomes" id="UP000317494"/>
    </source>
</evidence>
<keyword evidence="5" id="KW-0539">Nucleus</keyword>
<evidence type="ECO:0000256" key="4">
    <source>
        <dbReference type="ARBA" id="ARBA00022803"/>
    </source>
</evidence>
<dbReference type="STRING" id="286115.A0A507D8K1"/>
<feature type="compositionally biased region" description="Basic and acidic residues" evidence="6">
    <location>
        <begin position="482"/>
        <end position="493"/>
    </location>
</feature>
<evidence type="ECO:0000313" key="7">
    <source>
        <dbReference type="EMBL" id="TPX44988.1"/>
    </source>
</evidence>
<evidence type="ECO:0000256" key="2">
    <source>
        <dbReference type="ARBA" id="ARBA00008402"/>
    </source>
</evidence>
<dbReference type="InterPro" id="IPR051730">
    <property type="entry name" value="NASP-like"/>
</dbReference>
<feature type="compositionally biased region" description="Acidic residues" evidence="6">
    <location>
        <begin position="188"/>
        <end position="214"/>
    </location>
</feature>
<dbReference type="Proteomes" id="UP000317494">
    <property type="component" value="Unassembled WGS sequence"/>
</dbReference>
<evidence type="ECO:0000256" key="1">
    <source>
        <dbReference type="ARBA" id="ARBA00004123"/>
    </source>
</evidence>
<dbReference type="SUPFAM" id="SSF48452">
    <property type="entry name" value="TPR-like"/>
    <property type="match status" value="1"/>
</dbReference>
<evidence type="ECO:0000313" key="8">
    <source>
        <dbReference type="EMBL" id="TPX47170.1"/>
    </source>
</evidence>
<keyword evidence="3" id="KW-0677">Repeat</keyword>
<dbReference type="InterPro" id="IPR019734">
    <property type="entry name" value="TPR_rpt"/>
</dbReference>
<reference evidence="9 10" key="1">
    <citation type="journal article" date="2019" name="Sci. Rep.">
        <title>Comparative genomics of chytrid fungi reveal insights into the obligate biotrophic and pathogenic lifestyle of Synchytrium endobioticum.</title>
        <authorList>
            <person name="van de Vossenberg B.T.L.H."/>
            <person name="Warris S."/>
            <person name="Nguyen H.D.T."/>
            <person name="van Gent-Pelzer M.P.E."/>
            <person name="Joly D.L."/>
            <person name="van de Geest H.C."/>
            <person name="Bonants P.J.M."/>
            <person name="Smith D.S."/>
            <person name="Levesque C.A."/>
            <person name="van der Lee T.A.J."/>
        </authorList>
    </citation>
    <scope>NUCLEOTIDE SEQUENCE [LARGE SCALE GENOMIC DNA]</scope>
    <source>
        <strain evidence="7 10">LEV6574</strain>
        <strain evidence="8 9">MB42</strain>
    </source>
</reference>
<comment type="similarity">
    <text evidence="2">Belongs to the NASP family.</text>
</comment>
<gene>
    <name evidence="7" type="ORF">SeLEV6574_g04154</name>
    <name evidence="8" type="ORF">SeMB42_g03424</name>
</gene>
<keyword evidence="9" id="KW-1185">Reference proteome</keyword>
<feature type="region of interest" description="Disordered" evidence="6">
    <location>
        <begin position="434"/>
        <end position="493"/>
    </location>
</feature>
<dbReference type="PANTHER" id="PTHR15081:SF1">
    <property type="entry name" value="NUCLEAR AUTOANTIGENIC SPERM PROTEIN"/>
    <property type="match status" value="1"/>
</dbReference>
<dbReference type="SMART" id="SM00028">
    <property type="entry name" value="TPR"/>
    <property type="match status" value="2"/>
</dbReference>
<dbReference type="AlphaFoldDB" id="A0A507D8K1"/>
<keyword evidence="4" id="KW-0802">TPR repeat</keyword>
<dbReference type="Proteomes" id="UP000320475">
    <property type="component" value="Unassembled WGS sequence"/>
</dbReference>
<dbReference type="OrthoDB" id="5587616at2759"/>
<dbReference type="InterPro" id="IPR011990">
    <property type="entry name" value="TPR-like_helical_dom_sf"/>
</dbReference>
<feature type="compositionally biased region" description="Low complexity" evidence="6">
    <location>
        <begin position="215"/>
        <end position="232"/>
    </location>
</feature>
<proteinExistence type="inferred from homology"/>
<evidence type="ECO:0000256" key="5">
    <source>
        <dbReference type="ARBA" id="ARBA00023242"/>
    </source>
</evidence>
<name>A0A507D8K1_9FUNG</name>
<dbReference type="VEuPathDB" id="FungiDB:SeMB42_g03424"/>